<keyword evidence="3" id="KW-1185">Reference proteome</keyword>
<reference evidence="2 3" key="1">
    <citation type="journal article" date="2019" name="Int. J. Syst. Evol. Microbiol.">
        <title>The Global Catalogue of Microorganisms (GCM) 10K type strain sequencing project: providing services to taxonomists for standard genome sequencing and annotation.</title>
        <authorList>
            <consortium name="The Broad Institute Genomics Platform"/>
            <consortium name="The Broad Institute Genome Sequencing Center for Infectious Disease"/>
            <person name="Wu L."/>
            <person name="Ma J."/>
        </authorList>
    </citation>
    <scope>NUCLEOTIDE SEQUENCE [LARGE SCALE GENOMIC DNA]</scope>
    <source>
        <strain evidence="2 3">JCM 13249</strain>
    </source>
</reference>
<dbReference type="EMBL" id="BAAALS010000024">
    <property type="protein sequence ID" value="GAA1768071.1"/>
    <property type="molecule type" value="Genomic_DNA"/>
</dbReference>
<dbReference type="Proteomes" id="UP001500655">
    <property type="component" value="Unassembled WGS sequence"/>
</dbReference>
<sequence length="176" mass="18721">MALAEFAAMETAYRVLVELEPAARSRALAWLSSSLGELAPLPAAELPARPHVPAAERPAPADGPTAAPAEPAEPAPPRRRRGAAVKAAKQSTSTGRRRTAGSDEVPKRTGRKKLTEPSTGGGKSRMYRKMPAIDDVVSAYRQVGSVNGLAEHFNVPRHTAQGWIGRLRQRGHLPAA</sequence>
<proteinExistence type="predicted"/>
<protein>
    <recommendedName>
        <fullName evidence="4">Helix-turn-helix domain-containing protein</fullName>
    </recommendedName>
</protein>
<gene>
    <name evidence="2" type="ORF">GCM10009681_43990</name>
</gene>
<accession>A0ABN2KWM1</accession>
<dbReference type="RefSeq" id="WP_344085175.1">
    <property type="nucleotide sequence ID" value="NZ_BAAALS010000024.1"/>
</dbReference>
<organism evidence="2 3">
    <name type="scientific">Luedemannella helvata</name>
    <dbReference type="NCBI Taxonomy" id="349315"/>
    <lineage>
        <taxon>Bacteria</taxon>
        <taxon>Bacillati</taxon>
        <taxon>Actinomycetota</taxon>
        <taxon>Actinomycetes</taxon>
        <taxon>Micromonosporales</taxon>
        <taxon>Micromonosporaceae</taxon>
        <taxon>Luedemannella</taxon>
    </lineage>
</organism>
<comment type="caution">
    <text evidence="2">The sequence shown here is derived from an EMBL/GenBank/DDBJ whole genome shotgun (WGS) entry which is preliminary data.</text>
</comment>
<evidence type="ECO:0000256" key="1">
    <source>
        <dbReference type="SAM" id="MobiDB-lite"/>
    </source>
</evidence>
<name>A0ABN2KWM1_9ACTN</name>
<feature type="compositionally biased region" description="Low complexity" evidence="1">
    <location>
        <begin position="57"/>
        <end position="72"/>
    </location>
</feature>
<evidence type="ECO:0008006" key="4">
    <source>
        <dbReference type="Google" id="ProtNLM"/>
    </source>
</evidence>
<feature type="region of interest" description="Disordered" evidence="1">
    <location>
        <begin position="49"/>
        <end position="128"/>
    </location>
</feature>
<evidence type="ECO:0000313" key="2">
    <source>
        <dbReference type="EMBL" id="GAA1768071.1"/>
    </source>
</evidence>
<evidence type="ECO:0000313" key="3">
    <source>
        <dbReference type="Proteomes" id="UP001500655"/>
    </source>
</evidence>